<dbReference type="EC" id="2.7.7.24" evidence="2"/>
<feature type="compositionally biased region" description="Basic and acidic residues" evidence="1">
    <location>
        <begin position="289"/>
        <end position="306"/>
    </location>
</feature>
<dbReference type="GO" id="GO:0008879">
    <property type="term" value="F:glucose-1-phosphate thymidylyltransferase activity"/>
    <property type="evidence" value="ECO:0007669"/>
    <property type="project" value="UniProtKB-EC"/>
</dbReference>
<feature type="compositionally biased region" description="Basic residues" evidence="1">
    <location>
        <begin position="112"/>
        <end position="128"/>
    </location>
</feature>
<feature type="region of interest" description="Disordered" evidence="1">
    <location>
        <begin position="102"/>
        <end position="219"/>
    </location>
</feature>
<dbReference type="AlphaFoldDB" id="A0A6J4LTS0"/>
<name>A0A6J4LTS0_9BACT</name>
<feature type="compositionally biased region" description="Basic residues" evidence="1">
    <location>
        <begin position="40"/>
        <end position="65"/>
    </location>
</feature>
<feature type="compositionally biased region" description="Basic residues" evidence="1">
    <location>
        <begin position="1"/>
        <end position="33"/>
    </location>
</feature>
<keyword evidence="2" id="KW-0808">Transferase</keyword>
<feature type="compositionally biased region" description="Basic residues" evidence="1">
    <location>
        <begin position="307"/>
        <end position="321"/>
    </location>
</feature>
<protein>
    <submittedName>
        <fullName evidence="2">Glucose-1-phosphate thymidylyltransferase</fullName>
        <ecNumber evidence="2">2.7.7.24</ecNumber>
    </submittedName>
</protein>
<feature type="compositionally biased region" description="Basic and acidic residues" evidence="1">
    <location>
        <begin position="192"/>
        <end position="219"/>
    </location>
</feature>
<proteinExistence type="predicted"/>
<keyword evidence="2" id="KW-0548">Nucleotidyltransferase</keyword>
<feature type="compositionally biased region" description="Basic and acidic residues" evidence="1">
    <location>
        <begin position="245"/>
        <end position="257"/>
    </location>
</feature>
<organism evidence="2">
    <name type="scientific">uncultured Gemmatimonadaceae bacterium</name>
    <dbReference type="NCBI Taxonomy" id="246130"/>
    <lineage>
        <taxon>Bacteria</taxon>
        <taxon>Pseudomonadati</taxon>
        <taxon>Gemmatimonadota</taxon>
        <taxon>Gemmatimonadia</taxon>
        <taxon>Gemmatimonadales</taxon>
        <taxon>Gemmatimonadaceae</taxon>
        <taxon>environmental samples</taxon>
    </lineage>
</organism>
<feature type="compositionally biased region" description="Basic residues" evidence="1">
    <location>
        <begin position="384"/>
        <end position="406"/>
    </location>
</feature>
<accession>A0A6J4LTS0</accession>
<sequence length="406" mass="45147">DRRVPVRRRARAPVRAVRAHATRVGAARRHRGHPPPLGARARRARGRLPRRAAPRSVRRARRAPGRARNAPGWGDRGERALPPRAPLVRHRDGRRRVVVRGAGGRGAAGRRYAGRALRRRRPRARRAGRAGCRARSGRGPLARRGVGTGGHAHHPARGGHRPSRARAPYAGGGRAAGAAARDRPRRAGGHRGGRDGRAVHGVRRDRGADPRAARRDGALVHARDRPVLRGRALLGHRRPHRRLLDRRAVPRARRDLDDGGAGSRQQEPRRLRGPLVSGAVGEPRRGHHHEQPEEHLRHRRALDAGRRARHRPPVPRLAARRPRQDRDRAAAHDGHRGGRGRQRVWQRDAGQARAPVRVGRGRRARRVPAGQVPRRGRPRDGAARRRPGGRRPRAARRGVRPRPRGL</sequence>
<feature type="non-terminal residue" evidence="2">
    <location>
        <position position="1"/>
    </location>
</feature>
<evidence type="ECO:0000256" key="1">
    <source>
        <dbReference type="SAM" id="MobiDB-lite"/>
    </source>
</evidence>
<feature type="compositionally biased region" description="Basic residues" evidence="1">
    <location>
        <begin position="151"/>
        <end position="164"/>
    </location>
</feature>
<dbReference type="EMBL" id="CADCTX010000677">
    <property type="protein sequence ID" value="CAA9339671.1"/>
    <property type="molecule type" value="Genomic_DNA"/>
</dbReference>
<evidence type="ECO:0000313" key="2">
    <source>
        <dbReference type="EMBL" id="CAA9339671.1"/>
    </source>
</evidence>
<feature type="region of interest" description="Disordered" evidence="1">
    <location>
        <begin position="239"/>
        <end position="406"/>
    </location>
</feature>
<feature type="region of interest" description="Disordered" evidence="1">
    <location>
        <begin position="1"/>
        <end position="83"/>
    </location>
</feature>
<gene>
    <name evidence="2" type="ORF">AVDCRST_MAG40-2339</name>
</gene>
<feature type="compositionally biased region" description="Basic and acidic residues" evidence="1">
    <location>
        <begin position="322"/>
        <end position="336"/>
    </location>
</feature>
<feature type="compositionally biased region" description="Low complexity" evidence="1">
    <location>
        <begin position="129"/>
        <end position="139"/>
    </location>
</feature>
<reference evidence="2" key="1">
    <citation type="submission" date="2020-02" db="EMBL/GenBank/DDBJ databases">
        <authorList>
            <person name="Meier V. D."/>
        </authorList>
    </citation>
    <scope>NUCLEOTIDE SEQUENCE</scope>
    <source>
        <strain evidence="2">AVDCRST_MAG40</strain>
    </source>
</reference>
<feature type="non-terminal residue" evidence="2">
    <location>
        <position position="406"/>
    </location>
</feature>
<feature type="compositionally biased region" description="Low complexity" evidence="1">
    <location>
        <begin position="349"/>
        <end position="358"/>
    </location>
</feature>